<dbReference type="Proteomes" id="UP001476282">
    <property type="component" value="Unassembled WGS sequence"/>
</dbReference>
<dbReference type="Pfam" id="PF00196">
    <property type="entry name" value="GerE"/>
    <property type="match status" value="1"/>
</dbReference>
<dbReference type="InterPro" id="IPR000792">
    <property type="entry name" value="Tscrpt_reg_LuxR_C"/>
</dbReference>
<evidence type="ECO:0000313" key="2">
    <source>
        <dbReference type="EMBL" id="GAA5484524.1"/>
    </source>
</evidence>
<accession>A0ABP9UT42</accession>
<dbReference type="EMBL" id="BAABRI010000027">
    <property type="protein sequence ID" value="GAA5484524.1"/>
    <property type="molecule type" value="Genomic_DNA"/>
</dbReference>
<dbReference type="PRINTS" id="PR00038">
    <property type="entry name" value="HTHLUXR"/>
</dbReference>
<dbReference type="SMART" id="SM00421">
    <property type="entry name" value="HTH_LUXR"/>
    <property type="match status" value="1"/>
</dbReference>
<dbReference type="InterPro" id="IPR036388">
    <property type="entry name" value="WH-like_DNA-bd_sf"/>
</dbReference>
<evidence type="ECO:0000313" key="3">
    <source>
        <dbReference type="Proteomes" id="UP001476282"/>
    </source>
</evidence>
<organism evidence="2 3">
    <name type="scientific">Haloferula sargassicola</name>
    <dbReference type="NCBI Taxonomy" id="490096"/>
    <lineage>
        <taxon>Bacteria</taxon>
        <taxon>Pseudomonadati</taxon>
        <taxon>Verrucomicrobiota</taxon>
        <taxon>Verrucomicrobiia</taxon>
        <taxon>Verrucomicrobiales</taxon>
        <taxon>Verrucomicrobiaceae</taxon>
        <taxon>Haloferula</taxon>
    </lineage>
</organism>
<dbReference type="SUPFAM" id="SSF46894">
    <property type="entry name" value="C-terminal effector domain of the bipartite response regulators"/>
    <property type="match status" value="1"/>
</dbReference>
<reference evidence="2 3" key="1">
    <citation type="submission" date="2024-02" db="EMBL/GenBank/DDBJ databases">
        <title>Haloferula sargassicola NBRC 104335.</title>
        <authorList>
            <person name="Ichikawa N."/>
            <person name="Katano-Makiyama Y."/>
            <person name="Hidaka K."/>
        </authorList>
    </citation>
    <scope>NUCLEOTIDE SEQUENCE [LARGE SCALE GENOMIC DNA]</scope>
    <source>
        <strain evidence="2 3">NBRC 104335</strain>
    </source>
</reference>
<gene>
    <name evidence="2" type="ORF">Hsar01_03768</name>
</gene>
<dbReference type="InterPro" id="IPR016032">
    <property type="entry name" value="Sig_transdc_resp-reg_C-effctor"/>
</dbReference>
<proteinExistence type="predicted"/>
<comment type="caution">
    <text evidence="2">The sequence shown here is derived from an EMBL/GenBank/DDBJ whole genome shotgun (WGS) entry which is preliminary data.</text>
</comment>
<protein>
    <recommendedName>
        <fullName evidence="1">HTH luxR-type domain-containing protein</fullName>
    </recommendedName>
</protein>
<feature type="domain" description="HTH luxR-type" evidence="1">
    <location>
        <begin position="179"/>
        <end position="244"/>
    </location>
</feature>
<sequence>MVRLLANTVAIPGGHEEKKRFLMAGICDLVRADSWVWTLGCGFREGGGQTCVNFLHHGFDDDRFARYLEGLEDREASAVAWPFYEALMAGEENRLLTMTRREIDPDDRSSAGRVGELWQRADIGPIVLSGRVLDEQSLSLIAVYRRVGDAPFELREKTIAHIMLSEVRWLHEIGWPVDRGAEVPHLAPRQRMVLNLLLDGMDRKRIAAHLDLSLNTVHGYIRDLYRTLGVNSHAVLMKRFGFSKLSDS</sequence>
<dbReference type="PROSITE" id="PS50043">
    <property type="entry name" value="HTH_LUXR_2"/>
    <property type="match status" value="1"/>
</dbReference>
<name>A0ABP9UT42_9BACT</name>
<dbReference type="Gene3D" id="1.10.10.10">
    <property type="entry name" value="Winged helix-like DNA-binding domain superfamily/Winged helix DNA-binding domain"/>
    <property type="match status" value="1"/>
</dbReference>
<dbReference type="CDD" id="cd06170">
    <property type="entry name" value="LuxR_C_like"/>
    <property type="match status" value="1"/>
</dbReference>
<keyword evidence="3" id="KW-1185">Reference proteome</keyword>
<evidence type="ECO:0000259" key="1">
    <source>
        <dbReference type="PROSITE" id="PS50043"/>
    </source>
</evidence>